<dbReference type="AlphaFoldDB" id="A0A3D9MZ70"/>
<feature type="chain" id="PRO_5017824960" description="Lipoprotein" evidence="1">
    <location>
        <begin position="23"/>
        <end position="150"/>
    </location>
</feature>
<reference evidence="2 3" key="1">
    <citation type="submission" date="2018-07" db="EMBL/GenBank/DDBJ databases">
        <title>Genomic Encyclopedia of Type Strains, Phase III (KMG-III): the genomes of soil and plant-associated and newly described type strains.</title>
        <authorList>
            <person name="Whitman W."/>
        </authorList>
    </citation>
    <scope>NUCLEOTIDE SEQUENCE [LARGE SCALE GENOMIC DNA]</scope>
    <source>
        <strain evidence="2 3">CECT 7948</strain>
    </source>
</reference>
<evidence type="ECO:0008006" key="4">
    <source>
        <dbReference type="Google" id="ProtNLM"/>
    </source>
</evidence>
<keyword evidence="3" id="KW-1185">Reference proteome</keyword>
<organism evidence="2 3">
    <name type="scientific">Winogradskyella pacifica</name>
    <dbReference type="NCBI Taxonomy" id="664642"/>
    <lineage>
        <taxon>Bacteria</taxon>
        <taxon>Pseudomonadati</taxon>
        <taxon>Bacteroidota</taxon>
        <taxon>Flavobacteriia</taxon>
        <taxon>Flavobacteriales</taxon>
        <taxon>Flavobacteriaceae</taxon>
        <taxon>Winogradskyella</taxon>
    </lineage>
</organism>
<evidence type="ECO:0000256" key="1">
    <source>
        <dbReference type="SAM" id="SignalP"/>
    </source>
</evidence>
<protein>
    <recommendedName>
        <fullName evidence="4">Lipoprotein</fullName>
    </recommendedName>
</protein>
<dbReference type="EMBL" id="QREI01000002">
    <property type="protein sequence ID" value="REE25591.1"/>
    <property type="molecule type" value="Genomic_DNA"/>
</dbReference>
<feature type="signal peptide" evidence="1">
    <location>
        <begin position="1"/>
        <end position="22"/>
    </location>
</feature>
<gene>
    <name evidence="2" type="ORF">DFQ09_102182</name>
</gene>
<dbReference type="OrthoDB" id="9179901at2"/>
<evidence type="ECO:0000313" key="3">
    <source>
        <dbReference type="Proteomes" id="UP000256919"/>
    </source>
</evidence>
<sequence>MNSFRILILLSALSLFSCNRIANKTKEGLNKGGEIVGESATEFFDGVSEGVDKTLECKIILSDSLLKKGLKTGVYTIDTQNHSNNNKLTLYFIFKTALNAEVIAKAYNKSGLEIGRAKTTIQGQKGDAGYFEFLFDQQTDIGYRNIITID</sequence>
<dbReference type="PROSITE" id="PS51257">
    <property type="entry name" value="PROKAR_LIPOPROTEIN"/>
    <property type="match status" value="1"/>
</dbReference>
<proteinExistence type="predicted"/>
<dbReference type="Proteomes" id="UP000256919">
    <property type="component" value="Unassembled WGS sequence"/>
</dbReference>
<evidence type="ECO:0000313" key="2">
    <source>
        <dbReference type="EMBL" id="REE25591.1"/>
    </source>
</evidence>
<dbReference type="RefSeq" id="WP_115808584.1">
    <property type="nucleotide sequence ID" value="NZ_QREI01000002.1"/>
</dbReference>
<name>A0A3D9MZ70_9FLAO</name>
<accession>A0A3D9MZ70</accession>
<keyword evidence="1" id="KW-0732">Signal</keyword>
<comment type="caution">
    <text evidence="2">The sequence shown here is derived from an EMBL/GenBank/DDBJ whole genome shotgun (WGS) entry which is preliminary data.</text>
</comment>